<evidence type="ECO:0000313" key="6">
    <source>
        <dbReference type="Proteomes" id="UP001623660"/>
    </source>
</evidence>
<dbReference type="PROSITE" id="PS51186">
    <property type="entry name" value="GNAT"/>
    <property type="match status" value="1"/>
</dbReference>
<dbReference type="InterPro" id="IPR016181">
    <property type="entry name" value="Acyl_CoA_acyltransferase"/>
</dbReference>
<dbReference type="RefSeq" id="WP_406792761.1">
    <property type="nucleotide sequence ID" value="NZ_JBJHZX010000020.1"/>
</dbReference>
<dbReference type="Proteomes" id="UP001623660">
    <property type="component" value="Unassembled WGS sequence"/>
</dbReference>
<evidence type="ECO:0000256" key="3">
    <source>
        <dbReference type="RuleBase" id="RU363094"/>
    </source>
</evidence>
<dbReference type="Gene3D" id="3.40.630.30">
    <property type="match status" value="1"/>
</dbReference>
<protein>
    <recommendedName>
        <fullName evidence="3">[Ribosomal protein bS18]-alanine N-acetyltransferase</fullName>
        <ecNumber evidence="3">2.3.1.266</ecNumber>
    </recommendedName>
</protein>
<dbReference type="PANTHER" id="PTHR42919">
    <property type="entry name" value="N-ALPHA-ACETYLTRANSFERASE"/>
    <property type="match status" value="1"/>
</dbReference>
<dbReference type="Pfam" id="PF00583">
    <property type="entry name" value="Acetyltransf_1"/>
    <property type="match status" value="1"/>
</dbReference>
<keyword evidence="1 5" id="KW-0808">Transferase</keyword>
<dbReference type="NCBIfam" id="TIGR01575">
    <property type="entry name" value="rimI"/>
    <property type="match status" value="1"/>
</dbReference>
<comment type="similarity">
    <text evidence="3">Belongs to the acetyltransferase family. RimI subfamily.</text>
</comment>
<keyword evidence="2 5" id="KW-0012">Acyltransferase</keyword>
<dbReference type="EC" id="2.3.1.266" evidence="3"/>
<gene>
    <name evidence="5" type="primary">rimI</name>
    <name evidence="5" type="ORF">ACJDU8_13960</name>
</gene>
<proteinExistence type="inferred from homology"/>
<dbReference type="EMBL" id="JBJHZX010000020">
    <property type="protein sequence ID" value="MFL0196654.1"/>
    <property type="molecule type" value="Genomic_DNA"/>
</dbReference>
<dbReference type="InterPro" id="IPR006464">
    <property type="entry name" value="AcTrfase_RimI/Ard1"/>
</dbReference>
<dbReference type="SUPFAM" id="SSF55729">
    <property type="entry name" value="Acyl-CoA N-acyltransferases (Nat)"/>
    <property type="match status" value="1"/>
</dbReference>
<dbReference type="InterPro" id="IPR000182">
    <property type="entry name" value="GNAT_dom"/>
</dbReference>
<sequence length="149" mass="17070">MNDIEISSLKPEHIDSVLEIDNLCFTTSWSSEYFKREIESNTLAKYVVAKKFGIVIGYAGMWTILDEGHITTIAVHPKYRGIGVGNLLLEALVEISKIELINSMTLEVRKSNIVAQNLYKKYGFIECGIRKAYYSDNKEDAIIMWKYHI</sequence>
<comment type="subcellular location">
    <subcellularLocation>
        <location evidence="3">Cytoplasm</location>
    </subcellularLocation>
</comment>
<name>A0ABW8SKU9_9CLOT</name>
<evidence type="ECO:0000256" key="1">
    <source>
        <dbReference type="ARBA" id="ARBA00022679"/>
    </source>
</evidence>
<dbReference type="GO" id="GO:0008999">
    <property type="term" value="F:protein-N-terminal-alanine acetyltransferase activity"/>
    <property type="evidence" value="ECO:0007669"/>
    <property type="project" value="UniProtKB-EC"/>
</dbReference>
<dbReference type="InterPro" id="IPR051556">
    <property type="entry name" value="N-term/lysine_N-AcTrnsfr"/>
</dbReference>
<comment type="catalytic activity">
    <reaction evidence="3">
        <text>N-terminal L-alanyl-[ribosomal protein bS18] + acetyl-CoA = N-terminal N(alpha)-acetyl-L-alanyl-[ribosomal protein bS18] + CoA + H(+)</text>
        <dbReference type="Rhea" id="RHEA:43756"/>
        <dbReference type="Rhea" id="RHEA-COMP:10676"/>
        <dbReference type="Rhea" id="RHEA-COMP:10677"/>
        <dbReference type="ChEBI" id="CHEBI:15378"/>
        <dbReference type="ChEBI" id="CHEBI:57287"/>
        <dbReference type="ChEBI" id="CHEBI:57288"/>
        <dbReference type="ChEBI" id="CHEBI:64718"/>
        <dbReference type="ChEBI" id="CHEBI:83683"/>
        <dbReference type="EC" id="2.3.1.266"/>
    </reaction>
</comment>
<keyword evidence="3" id="KW-0963">Cytoplasm</keyword>
<reference evidence="5 6" key="1">
    <citation type="submission" date="2024-11" db="EMBL/GenBank/DDBJ databases">
        <authorList>
            <person name="Heng Y.C."/>
            <person name="Lim A.C.H."/>
            <person name="Lee J.K.Y."/>
            <person name="Kittelmann S."/>
        </authorList>
    </citation>
    <scope>NUCLEOTIDE SEQUENCE [LARGE SCALE GENOMIC DNA]</scope>
    <source>
        <strain evidence="5 6">WILCCON 0269</strain>
    </source>
</reference>
<dbReference type="GO" id="GO:0005840">
    <property type="term" value="C:ribosome"/>
    <property type="evidence" value="ECO:0007669"/>
    <property type="project" value="UniProtKB-KW"/>
</dbReference>
<feature type="domain" description="N-acetyltransferase" evidence="4">
    <location>
        <begin position="4"/>
        <end position="149"/>
    </location>
</feature>
<evidence type="ECO:0000256" key="2">
    <source>
        <dbReference type="ARBA" id="ARBA00023315"/>
    </source>
</evidence>
<organism evidence="5 6">
    <name type="scientific">Candidatus Clostridium eludens</name>
    <dbReference type="NCBI Taxonomy" id="3381663"/>
    <lineage>
        <taxon>Bacteria</taxon>
        <taxon>Bacillati</taxon>
        <taxon>Bacillota</taxon>
        <taxon>Clostridia</taxon>
        <taxon>Eubacteriales</taxon>
        <taxon>Clostridiaceae</taxon>
        <taxon>Clostridium</taxon>
    </lineage>
</organism>
<keyword evidence="5" id="KW-0687">Ribonucleoprotein</keyword>
<dbReference type="PANTHER" id="PTHR42919:SF8">
    <property type="entry name" value="N-ALPHA-ACETYLTRANSFERASE 50"/>
    <property type="match status" value="1"/>
</dbReference>
<evidence type="ECO:0000313" key="5">
    <source>
        <dbReference type="EMBL" id="MFL0196654.1"/>
    </source>
</evidence>
<keyword evidence="5" id="KW-0689">Ribosomal protein</keyword>
<accession>A0ABW8SKU9</accession>
<keyword evidence="6" id="KW-1185">Reference proteome</keyword>
<comment type="function">
    <text evidence="3">Acetylates the N-terminal alanine of ribosomal protein bS18.</text>
</comment>
<evidence type="ECO:0000259" key="4">
    <source>
        <dbReference type="PROSITE" id="PS51186"/>
    </source>
</evidence>
<dbReference type="CDD" id="cd04301">
    <property type="entry name" value="NAT_SF"/>
    <property type="match status" value="1"/>
</dbReference>
<comment type="caution">
    <text evidence="5">The sequence shown here is derived from an EMBL/GenBank/DDBJ whole genome shotgun (WGS) entry which is preliminary data.</text>
</comment>